<reference evidence="1" key="1">
    <citation type="submission" date="2022-08" db="EMBL/GenBank/DDBJ databases">
        <title>Reclassification of Massilia species as members of the genera Telluria, Duganella, Pseudoduganella, Mokoshia gen. nov. and Zemynaea gen. nov. using orthogonal and non-orthogonal genome-based approaches.</title>
        <authorList>
            <person name="Bowman J.P."/>
        </authorList>
    </citation>
    <scope>NUCLEOTIDE SEQUENCE</scope>
    <source>
        <strain evidence="1">LMG 11547</strain>
    </source>
</reference>
<accession>A0ABT2C0Q7</accession>
<gene>
    <name evidence="1" type="ORF">NX786_16695</name>
</gene>
<name>A0ABT2C0Q7_9BURK</name>
<sequence>MAFRCCPWDDITGEDALTRSCESTPRVLILGSCVSRDILNFAEKGTITLTDYFARSSLASIGSEPFRLEDDHYARISSDFQRRMVRRDLEKTLLHDLSTCQDVDIILIDLIDERFDLYEASPGAVVTVSSEFLMTGLVTSKDRSSERWIRNGSERHRELWKAGVDRLFALLAEHGMADRVVVNRVFWADRMEDGMPLPAQEEKQRETANSLMAWMYGELERYVPERGWMKFSDEVLRSNPAHRWGIAPFHYVDAYYTDALHQLTNMCLAMRQDGALLLKSGELFAWSGKISCPAHRTFFLIFKDNTLVHKQSYSVDRRMRFDTRHLPGNYEVVIFTLVMDSVEPGQMAARRHKSKFAFHIDQVH</sequence>
<dbReference type="Pfam" id="PF19786">
    <property type="entry name" value="DUF6270"/>
    <property type="match status" value="1"/>
</dbReference>
<organism evidence="1 2">
    <name type="scientific">Telluria mixta</name>
    <dbReference type="NCBI Taxonomy" id="34071"/>
    <lineage>
        <taxon>Bacteria</taxon>
        <taxon>Pseudomonadati</taxon>
        <taxon>Pseudomonadota</taxon>
        <taxon>Betaproteobacteria</taxon>
        <taxon>Burkholderiales</taxon>
        <taxon>Oxalobacteraceae</taxon>
        <taxon>Telluria group</taxon>
        <taxon>Telluria</taxon>
    </lineage>
</organism>
<proteinExistence type="predicted"/>
<dbReference type="Proteomes" id="UP001165263">
    <property type="component" value="Unassembled WGS sequence"/>
</dbReference>
<keyword evidence="2" id="KW-1185">Reference proteome</keyword>
<protein>
    <submittedName>
        <fullName evidence="1">DUF6270 domain-containing protein</fullName>
    </submittedName>
</protein>
<dbReference type="RefSeq" id="WP_259450052.1">
    <property type="nucleotide sequence ID" value="NZ_CP119520.1"/>
</dbReference>
<evidence type="ECO:0000313" key="2">
    <source>
        <dbReference type="Proteomes" id="UP001165263"/>
    </source>
</evidence>
<dbReference type="InterPro" id="IPR046237">
    <property type="entry name" value="DUF6270"/>
</dbReference>
<comment type="caution">
    <text evidence="1">The sequence shown here is derived from an EMBL/GenBank/DDBJ whole genome shotgun (WGS) entry which is preliminary data.</text>
</comment>
<dbReference type="EMBL" id="JANUHC010000005">
    <property type="protein sequence ID" value="MCS0630972.1"/>
    <property type="molecule type" value="Genomic_DNA"/>
</dbReference>
<evidence type="ECO:0000313" key="1">
    <source>
        <dbReference type="EMBL" id="MCS0630972.1"/>
    </source>
</evidence>